<dbReference type="InterPro" id="IPR036890">
    <property type="entry name" value="HATPase_C_sf"/>
</dbReference>
<dbReference type="GO" id="GO:0005524">
    <property type="term" value="F:ATP binding"/>
    <property type="evidence" value="ECO:0007669"/>
    <property type="project" value="UniProtKB-KW"/>
</dbReference>
<protein>
    <recommendedName>
        <fullName evidence="3">histidine kinase</fullName>
        <ecNumber evidence="3">2.7.13.3</ecNumber>
    </recommendedName>
</protein>
<dbReference type="InterPro" id="IPR000700">
    <property type="entry name" value="PAS-assoc_C"/>
</dbReference>
<proteinExistence type="predicted"/>
<dbReference type="InterPro" id="IPR035965">
    <property type="entry name" value="PAS-like_dom_sf"/>
</dbReference>
<dbReference type="InterPro" id="IPR003018">
    <property type="entry name" value="GAF"/>
</dbReference>
<evidence type="ECO:0000256" key="16">
    <source>
        <dbReference type="SAM" id="MobiDB-lite"/>
    </source>
</evidence>
<keyword evidence="11 17" id="KW-1133">Transmembrane helix</keyword>
<dbReference type="SMART" id="SM00091">
    <property type="entry name" value="PAS"/>
    <property type="match status" value="2"/>
</dbReference>
<evidence type="ECO:0000256" key="2">
    <source>
        <dbReference type="ARBA" id="ARBA00004651"/>
    </source>
</evidence>
<dbReference type="Gene3D" id="3.40.50.2300">
    <property type="match status" value="2"/>
</dbReference>
<dbReference type="CDD" id="cd00130">
    <property type="entry name" value="PAS"/>
    <property type="match status" value="2"/>
</dbReference>
<keyword evidence="13 17" id="KW-0472">Membrane</keyword>
<dbReference type="InterPro" id="IPR001789">
    <property type="entry name" value="Sig_transdc_resp-reg_receiver"/>
</dbReference>
<feature type="coiled-coil region" evidence="15">
    <location>
        <begin position="505"/>
        <end position="539"/>
    </location>
</feature>
<dbReference type="EMBL" id="CP047423">
    <property type="protein sequence ID" value="QPD02802.1"/>
    <property type="molecule type" value="Genomic_DNA"/>
</dbReference>
<evidence type="ECO:0000259" key="20">
    <source>
        <dbReference type="PROSITE" id="PS50112"/>
    </source>
</evidence>
<dbReference type="AlphaFoldDB" id="A0A7S8FBK6"/>
<dbReference type="PANTHER" id="PTHR45339:SF1">
    <property type="entry name" value="HYBRID SIGNAL TRANSDUCTION HISTIDINE KINASE J"/>
    <property type="match status" value="1"/>
</dbReference>
<dbReference type="SUPFAM" id="SSF47384">
    <property type="entry name" value="Homodimeric domain of signal transducing histidine kinase"/>
    <property type="match status" value="1"/>
</dbReference>
<dbReference type="Proteomes" id="UP000593737">
    <property type="component" value="Chromosome"/>
</dbReference>
<evidence type="ECO:0000256" key="17">
    <source>
        <dbReference type="SAM" id="Phobius"/>
    </source>
</evidence>
<dbReference type="Pfam" id="PF00512">
    <property type="entry name" value="HisKA"/>
    <property type="match status" value="1"/>
</dbReference>
<feature type="transmembrane region" description="Helical" evidence="17">
    <location>
        <begin position="48"/>
        <end position="69"/>
    </location>
</feature>
<evidence type="ECO:0000256" key="6">
    <source>
        <dbReference type="ARBA" id="ARBA00022679"/>
    </source>
</evidence>
<evidence type="ECO:0000256" key="11">
    <source>
        <dbReference type="ARBA" id="ARBA00022989"/>
    </source>
</evidence>
<dbReference type="FunFam" id="1.10.287.130:FF:000003">
    <property type="entry name" value="Histidine kinase"/>
    <property type="match status" value="1"/>
</dbReference>
<evidence type="ECO:0000256" key="12">
    <source>
        <dbReference type="ARBA" id="ARBA00023012"/>
    </source>
</evidence>
<dbReference type="InterPro" id="IPR013767">
    <property type="entry name" value="PAS_fold"/>
</dbReference>
<name>A0A7S8FBK6_9BACT</name>
<dbReference type="PROSITE" id="PS50110">
    <property type="entry name" value="RESPONSE_REGULATORY"/>
    <property type="match status" value="2"/>
</dbReference>
<feature type="domain" description="PAC" evidence="21">
    <location>
        <begin position="464"/>
        <end position="514"/>
    </location>
</feature>
<dbReference type="InterPro" id="IPR000014">
    <property type="entry name" value="PAS"/>
</dbReference>
<reference evidence="22 23" key="1">
    <citation type="journal article" date="2020" name="ISME J.">
        <title>Enrichment and physiological characterization of a novel comammox Nitrospira indicates ammonium inhibition of complete nitrification.</title>
        <authorList>
            <person name="Sakoula D."/>
            <person name="Koch H."/>
            <person name="Frank J."/>
            <person name="Jetten M.S.M."/>
            <person name="van Kessel M.A.H.J."/>
            <person name="Lucker S."/>
        </authorList>
    </citation>
    <scope>NUCLEOTIDE SEQUENCE [LARGE SCALE GENOMIC DNA]</scope>
    <source>
        <strain evidence="22">Comreactor17</strain>
    </source>
</reference>
<dbReference type="Pfam" id="PF13185">
    <property type="entry name" value="GAF_2"/>
    <property type="match status" value="1"/>
</dbReference>
<dbReference type="CDD" id="cd00156">
    <property type="entry name" value="REC"/>
    <property type="match status" value="1"/>
</dbReference>
<feature type="region of interest" description="Disordered" evidence="16">
    <location>
        <begin position="1014"/>
        <end position="1042"/>
    </location>
</feature>
<dbReference type="InterPro" id="IPR003594">
    <property type="entry name" value="HATPase_dom"/>
</dbReference>
<dbReference type="NCBIfam" id="TIGR00229">
    <property type="entry name" value="sensory_box"/>
    <property type="match status" value="2"/>
</dbReference>
<dbReference type="Gene3D" id="1.10.287.130">
    <property type="match status" value="1"/>
</dbReference>
<feature type="compositionally biased region" description="Polar residues" evidence="16">
    <location>
        <begin position="1014"/>
        <end position="1025"/>
    </location>
</feature>
<evidence type="ECO:0000256" key="9">
    <source>
        <dbReference type="ARBA" id="ARBA00022777"/>
    </source>
</evidence>
<dbReference type="Pfam" id="PF00989">
    <property type="entry name" value="PAS"/>
    <property type="match status" value="1"/>
</dbReference>
<evidence type="ECO:0000256" key="10">
    <source>
        <dbReference type="ARBA" id="ARBA00022840"/>
    </source>
</evidence>
<keyword evidence="6 22" id="KW-0808">Transferase</keyword>
<keyword evidence="15" id="KW-0175">Coiled coil</keyword>
<dbReference type="CDD" id="cd00082">
    <property type="entry name" value="HisKA"/>
    <property type="match status" value="1"/>
</dbReference>
<dbReference type="SMART" id="SM00086">
    <property type="entry name" value="PAC"/>
    <property type="match status" value="2"/>
</dbReference>
<dbReference type="PANTHER" id="PTHR45339">
    <property type="entry name" value="HYBRID SIGNAL TRANSDUCTION HISTIDINE KINASE J"/>
    <property type="match status" value="1"/>
</dbReference>
<dbReference type="KEGG" id="nkf:Nkreftii_000576"/>
<accession>A0A7S8FBK6</accession>
<dbReference type="SUPFAM" id="SSF52172">
    <property type="entry name" value="CheY-like"/>
    <property type="match status" value="2"/>
</dbReference>
<keyword evidence="4" id="KW-1003">Cell membrane</keyword>
<dbReference type="SMART" id="SM00388">
    <property type="entry name" value="HisKA"/>
    <property type="match status" value="1"/>
</dbReference>
<comment type="subcellular location">
    <subcellularLocation>
        <location evidence="2">Cell membrane</location>
        <topology evidence="2">Multi-pass membrane protein</topology>
    </subcellularLocation>
</comment>
<dbReference type="Gene3D" id="3.30.450.20">
    <property type="entry name" value="PAS domain"/>
    <property type="match status" value="2"/>
</dbReference>
<comment type="catalytic activity">
    <reaction evidence="1">
        <text>ATP + protein L-histidine = ADP + protein N-phospho-L-histidine.</text>
        <dbReference type="EC" id="2.7.13.3"/>
    </reaction>
</comment>
<dbReference type="Pfam" id="PF08448">
    <property type="entry name" value="PAS_4"/>
    <property type="match status" value="1"/>
</dbReference>
<keyword evidence="10" id="KW-0067">ATP-binding</keyword>
<dbReference type="PROSITE" id="PS50112">
    <property type="entry name" value="PAS"/>
    <property type="match status" value="2"/>
</dbReference>
<dbReference type="SUPFAM" id="SSF55874">
    <property type="entry name" value="ATPase domain of HSP90 chaperone/DNA topoisomerase II/histidine kinase"/>
    <property type="match status" value="1"/>
</dbReference>
<dbReference type="GO" id="GO:0005886">
    <property type="term" value="C:plasma membrane"/>
    <property type="evidence" value="ECO:0007669"/>
    <property type="project" value="UniProtKB-SubCell"/>
</dbReference>
<dbReference type="FunFam" id="3.30.565.10:FF:000010">
    <property type="entry name" value="Sensor histidine kinase RcsC"/>
    <property type="match status" value="1"/>
</dbReference>
<dbReference type="SMART" id="SM00387">
    <property type="entry name" value="HATPase_c"/>
    <property type="match status" value="1"/>
</dbReference>
<evidence type="ECO:0000256" key="7">
    <source>
        <dbReference type="ARBA" id="ARBA00022692"/>
    </source>
</evidence>
<dbReference type="InterPro" id="IPR003661">
    <property type="entry name" value="HisK_dim/P_dom"/>
</dbReference>
<sequence>MPRLSRRCQPQVLNKRTDTARNGLYGLVSTQATAMSVPRVWVMEDGVSVFWIMAAANVVLVAPLLLLLVQASRRARAGWLRAEAERVRCQENEHRLRSILEAEPQGILVLSLDWKVLQINPAGCVLFDAGFSEEIVGKDIREHIHSNDRPQMEDMHQAAREGRETCGKARLIGFSRQVRWVEITSVPLPSDDGMVQAVLSVVRDVTEQKRADRRQALQHAVAKVLAASSTVEQAVPDLLQAIVVSLDWHVGLFWRVQDDRHTISCKQDWSVDTTMVQEFVRSSQKEALTSGSDLPGNCWARGEPLWVEDVARGLMSTRRPLETTGMLHAACAFPIWLRANVYGVMEFYSKEAQAEDWDLLRALGTAGRQIGLFVERTEVEAALQENEARTSLIIDTALDAVITIDRAGRIAEWNTQAEQVFGWSAIEAIGRDVADTIFPPSHRRGYREYAQRLLESRDSSLPNMLVEMIGLRRDGREFPVEIAMTPLPVEGSVIFSAFIRDITSRKEAERALKDYALQLEYINQQLDTALKEAKAATEAKSSFLATMSHEIRTPMNGVIGMAGLLLDTKLTDEQREYAETVRTCGDHLLTIINDILDFSKIEAGKLDLEVIEFDLRLAMDESLDLVAERASSKGLNLACLFHADVPRNLLGDPGRLRQIVLNLTANAIKFTDSGDVVVEVTVEAQSNEDAIIRIAVTDSGIGISDEARERLFQSFSQADGSTTRKYGGTGLGLAICKRLVEMMGGTIGVSSRIGEGSCFWFTVNLRKQADGFRHSEGSAVVLAGLRILIVDDKAINRKILELMTKKWGMYPTLVHGGSEALEALSGQPEQPRFDLALLDVDMGPTGGIELARVMKARAEGADLRLVLLTSFGRRGDAKMAREARLAAYLTKPIRERQLHDCLVAVMTQRPDLSCAPAESASLPLITRHTLAETKAQVDLRVLLAEDNIINQKVAARLFQRLGYRIDVVANGREVLEALSRIHYDVVFMDCQMPEMDGFETTHLIRERETFGTVSNSKLQVSSTRPEPSGLQPETRNSKLETPHRVPIIAMTANAMQGDREQCLAAGMDDYISKPISIDALASVLDRMNREHRHVQSRKGQEAA</sequence>
<dbReference type="InterPro" id="IPR029016">
    <property type="entry name" value="GAF-like_dom_sf"/>
</dbReference>
<dbReference type="InterPro" id="IPR011006">
    <property type="entry name" value="CheY-like_superfamily"/>
</dbReference>
<feature type="domain" description="Histidine kinase" evidence="18">
    <location>
        <begin position="546"/>
        <end position="767"/>
    </location>
</feature>
<dbReference type="SUPFAM" id="SSF55781">
    <property type="entry name" value="GAF domain-like"/>
    <property type="match status" value="1"/>
</dbReference>
<dbReference type="SUPFAM" id="SSF55785">
    <property type="entry name" value="PYP-like sensor domain (PAS domain)"/>
    <property type="match status" value="2"/>
</dbReference>
<evidence type="ECO:0000256" key="15">
    <source>
        <dbReference type="SAM" id="Coils"/>
    </source>
</evidence>
<evidence type="ECO:0000313" key="23">
    <source>
        <dbReference type="Proteomes" id="UP000593737"/>
    </source>
</evidence>
<keyword evidence="9 22" id="KW-0418">Kinase</keyword>
<keyword evidence="8" id="KW-0547">Nucleotide-binding</keyword>
<evidence type="ECO:0000313" key="22">
    <source>
        <dbReference type="EMBL" id="QPD02802.1"/>
    </source>
</evidence>
<dbReference type="InterPro" id="IPR005467">
    <property type="entry name" value="His_kinase_dom"/>
</dbReference>
<dbReference type="PROSITE" id="PS50113">
    <property type="entry name" value="PAC"/>
    <property type="match status" value="2"/>
</dbReference>
<evidence type="ECO:0000256" key="14">
    <source>
        <dbReference type="PROSITE-ProRule" id="PRU00169"/>
    </source>
</evidence>
<feature type="domain" description="PAS" evidence="20">
    <location>
        <begin position="92"/>
        <end position="163"/>
    </location>
</feature>
<feature type="domain" description="Response regulatory" evidence="19">
    <location>
        <begin position="786"/>
        <end position="906"/>
    </location>
</feature>
<feature type="modified residue" description="4-aspartylphosphate" evidence="14">
    <location>
        <position position="839"/>
    </location>
</feature>
<dbReference type="InterPro" id="IPR013656">
    <property type="entry name" value="PAS_4"/>
</dbReference>
<evidence type="ECO:0000259" key="21">
    <source>
        <dbReference type="PROSITE" id="PS50113"/>
    </source>
</evidence>
<evidence type="ECO:0000256" key="8">
    <source>
        <dbReference type="ARBA" id="ARBA00022741"/>
    </source>
</evidence>
<feature type="modified residue" description="4-aspartylphosphate" evidence="14">
    <location>
        <position position="989"/>
    </location>
</feature>
<organism evidence="22 23">
    <name type="scientific">Candidatus Nitrospira kreftii</name>
    <dbReference type="NCBI Taxonomy" id="2652173"/>
    <lineage>
        <taxon>Bacteria</taxon>
        <taxon>Pseudomonadati</taxon>
        <taxon>Nitrospirota</taxon>
        <taxon>Nitrospiria</taxon>
        <taxon>Nitrospirales</taxon>
        <taxon>Nitrospiraceae</taxon>
        <taxon>Nitrospira</taxon>
    </lineage>
</organism>
<dbReference type="GO" id="GO:0000155">
    <property type="term" value="F:phosphorelay sensor kinase activity"/>
    <property type="evidence" value="ECO:0007669"/>
    <property type="project" value="InterPro"/>
</dbReference>
<dbReference type="Pfam" id="PF00072">
    <property type="entry name" value="Response_reg"/>
    <property type="match status" value="2"/>
</dbReference>
<dbReference type="InterPro" id="IPR001610">
    <property type="entry name" value="PAC"/>
</dbReference>
<feature type="domain" description="PAC" evidence="21">
    <location>
        <begin position="165"/>
        <end position="217"/>
    </location>
</feature>
<evidence type="ECO:0000259" key="19">
    <source>
        <dbReference type="PROSITE" id="PS50110"/>
    </source>
</evidence>
<evidence type="ECO:0000256" key="1">
    <source>
        <dbReference type="ARBA" id="ARBA00000085"/>
    </source>
</evidence>
<dbReference type="Pfam" id="PF02518">
    <property type="entry name" value="HATPase_c"/>
    <property type="match status" value="1"/>
</dbReference>
<dbReference type="GO" id="GO:0006355">
    <property type="term" value="P:regulation of DNA-templated transcription"/>
    <property type="evidence" value="ECO:0007669"/>
    <property type="project" value="InterPro"/>
</dbReference>
<evidence type="ECO:0000256" key="4">
    <source>
        <dbReference type="ARBA" id="ARBA00022475"/>
    </source>
</evidence>
<dbReference type="SMART" id="SM00448">
    <property type="entry name" value="REC"/>
    <property type="match status" value="2"/>
</dbReference>
<feature type="domain" description="Response regulatory" evidence="19">
    <location>
        <begin position="940"/>
        <end position="1088"/>
    </location>
</feature>
<evidence type="ECO:0000256" key="5">
    <source>
        <dbReference type="ARBA" id="ARBA00022553"/>
    </source>
</evidence>
<dbReference type="Gene3D" id="3.30.565.10">
    <property type="entry name" value="Histidine kinase-like ATPase, C-terminal domain"/>
    <property type="match status" value="1"/>
</dbReference>
<keyword evidence="5 14" id="KW-0597">Phosphoprotein</keyword>
<evidence type="ECO:0000256" key="13">
    <source>
        <dbReference type="ARBA" id="ARBA00023136"/>
    </source>
</evidence>
<dbReference type="InterPro" id="IPR004358">
    <property type="entry name" value="Sig_transdc_His_kin-like_C"/>
</dbReference>
<evidence type="ECO:0000259" key="18">
    <source>
        <dbReference type="PROSITE" id="PS50109"/>
    </source>
</evidence>
<keyword evidence="12" id="KW-0902">Two-component regulatory system</keyword>
<dbReference type="CDD" id="cd16922">
    <property type="entry name" value="HATPase_EvgS-ArcB-TorS-like"/>
    <property type="match status" value="1"/>
</dbReference>
<dbReference type="InterPro" id="IPR036097">
    <property type="entry name" value="HisK_dim/P_sf"/>
</dbReference>
<dbReference type="CDD" id="cd17546">
    <property type="entry name" value="REC_hyHK_CKI1_RcsC-like"/>
    <property type="match status" value="1"/>
</dbReference>
<evidence type="ECO:0000256" key="3">
    <source>
        <dbReference type="ARBA" id="ARBA00012438"/>
    </source>
</evidence>
<dbReference type="Gene3D" id="3.30.450.40">
    <property type="match status" value="1"/>
</dbReference>
<dbReference type="EC" id="2.7.13.3" evidence="3"/>
<dbReference type="PRINTS" id="PR00344">
    <property type="entry name" value="BCTRLSENSOR"/>
</dbReference>
<feature type="domain" description="PAS" evidence="20">
    <location>
        <begin position="386"/>
        <end position="457"/>
    </location>
</feature>
<gene>
    <name evidence="22" type="ORF">Nkreftii_000576</name>
</gene>
<dbReference type="PROSITE" id="PS50109">
    <property type="entry name" value="HIS_KIN"/>
    <property type="match status" value="1"/>
</dbReference>
<keyword evidence="7 17" id="KW-0812">Transmembrane</keyword>